<evidence type="ECO:0000256" key="3">
    <source>
        <dbReference type="ARBA" id="ARBA00023159"/>
    </source>
</evidence>
<dbReference type="RefSeq" id="WP_337320314.1">
    <property type="nucleotide sequence ID" value="NZ_JBBDGN010000009.1"/>
</dbReference>
<evidence type="ECO:0000256" key="2">
    <source>
        <dbReference type="ARBA" id="ARBA00023125"/>
    </source>
</evidence>
<evidence type="ECO:0000256" key="4">
    <source>
        <dbReference type="ARBA" id="ARBA00023163"/>
    </source>
</evidence>
<dbReference type="InterPro" id="IPR050204">
    <property type="entry name" value="AraC_XylS_family_regulators"/>
</dbReference>
<dbReference type="PANTHER" id="PTHR46796">
    <property type="entry name" value="HTH-TYPE TRANSCRIPTIONAL ACTIVATOR RHAS-RELATED"/>
    <property type="match status" value="1"/>
</dbReference>
<reference evidence="6 7" key="1">
    <citation type="submission" date="2024-02" db="EMBL/GenBank/DDBJ databases">
        <authorList>
            <person name="Saticioglu I.B."/>
        </authorList>
    </citation>
    <scope>NUCLEOTIDE SEQUENCE [LARGE SCALE GENOMIC DNA]</scope>
    <source>
        <strain evidence="6 7">Mu-43</strain>
    </source>
</reference>
<keyword evidence="2" id="KW-0238">DNA-binding</keyword>
<sequence>MLTLFFKDFEPQYSYHAALISFRSSSAPESRLHDHADFAEFMLVTAGAGTHEVNGTSVGIERGALTLVRPRDRHLVLPAPGGALEFINIAFPVDLAIGILDAAGVSAARWFSAADTPLVRLSENDMAELHAVYLDILHRRLQGPSPLDLMRLLATSLARWPEAPSPGAAATPVWLHSALVQMRDEENLRRGMDALRELTRVSPSHLSREVRRHTGQTPGQWLTAARLRLARTLLATTTDPVERIARRVGFDSASYFGKRFRAATGLSASEYRRQRVAGVLGSGSGR</sequence>
<evidence type="ECO:0000259" key="5">
    <source>
        <dbReference type="PROSITE" id="PS01124"/>
    </source>
</evidence>
<accession>A0ABU8LLA3</accession>
<evidence type="ECO:0000313" key="6">
    <source>
        <dbReference type="EMBL" id="MEJ1092098.1"/>
    </source>
</evidence>
<dbReference type="InterPro" id="IPR037923">
    <property type="entry name" value="HTH-like"/>
</dbReference>
<dbReference type="EMBL" id="JBBDGN010000009">
    <property type="protein sequence ID" value="MEJ1092098.1"/>
    <property type="molecule type" value="Genomic_DNA"/>
</dbReference>
<dbReference type="Gene3D" id="2.60.120.10">
    <property type="entry name" value="Jelly Rolls"/>
    <property type="match status" value="1"/>
</dbReference>
<keyword evidence="3" id="KW-0010">Activator</keyword>
<dbReference type="SUPFAM" id="SSF46689">
    <property type="entry name" value="Homeodomain-like"/>
    <property type="match status" value="1"/>
</dbReference>
<organism evidence="6 7">
    <name type="scientific">Microbacterium istanbulense</name>
    <dbReference type="NCBI Taxonomy" id="3122049"/>
    <lineage>
        <taxon>Bacteria</taxon>
        <taxon>Bacillati</taxon>
        <taxon>Actinomycetota</taxon>
        <taxon>Actinomycetes</taxon>
        <taxon>Micrococcales</taxon>
        <taxon>Microbacteriaceae</taxon>
        <taxon>Microbacterium</taxon>
    </lineage>
</organism>
<gene>
    <name evidence="6" type="ORF">WDU93_10380</name>
</gene>
<keyword evidence="1" id="KW-0805">Transcription regulation</keyword>
<comment type="caution">
    <text evidence="6">The sequence shown here is derived from an EMBL/GenBank/DDBJ whole genome shotgun (WGS) entry which is preliminary data.</text>
</comment>
<dbReference type="Pfam" id="PF02311">
    <property type="entry name" value="AraC_binding"/>
    <property type="match status" value="1"/>
</dbReference>
<proteinExistence type="predicted"/>
<protein>
    <submittedName>
        <fullName evidence="6">AraC family transcriptional regulator</fullName>
    </submittedName>
</protein>
<dbReference type="InterPro" id="IPR014710">
    <property type="entry name" value="RmlC-like_jellyroll"/>
</dbReference>
<dbReference type="Pfam" id="PF12833">
    <property type="entry name" value="HTH_18"/>
    <property type="match status" value="1"/>
</dbReference>
<name>A0ABU8LLA3_9MICO</name>
<dbReference type="InterPro" id="IPR018060">
    <property type="entry name" value="HTH_AraC"/>
</dbReference>
<dbReference type="InterPro" id="IPR009057">
    <property type="entry name" value="Homeodomain-like_sf"/>
</dbReference>
<dbReference type="PROSITE" id="PS01124">
    <property type="entry name" value="HTH_ARAC_FAMILY_2"/>
    <property type="match status" value="1"/>
</dbReference>
<dbReference type="SUPFAM" id="SSF51215">
    <property type="entry name" value="Regulatory protein AraC"/>
    <property type="match status" value="1"/>
</dbReference>
<dbReference type="InterPro" id="IPR020449">
    <property type="entry name" value="Tscrpt_reg_AraC-type_HTH"/>
</dbReference>
<keyword evidence="4" id="KW-0804">Transcription</keyword>
<evidence type="ECO:0000256" key="1">
    <source>
        <dbReference type="ARBA" id="ARBA00023015"/>
    </source>
</evidence>
<dbReference type="PROSITE" id="PS00041">
    <property type="entry name" value="HTH_ARAC_FAMILY_1"/>
    <property type="match status" value="1"/>
</dbReference>
<keyword evidence="7" id="KW-1185">Reference proteome</keyword>
<dbReference type="Gene3D" id="1.10.10.60">
    <property type="entry name" value="Homeodomain-like"/>
    <property type="match status" value="2"/>
</dbReference>
<evidence type="ECO:0000313" key="7">
    <source>
        <dbReference type="Proteomes" id="UP001366085"/>
    </source>
</evidence>
<dbReference type="InterPro" id="IPR018062">
    <property type="entry name" value="HTH_AraC-typ_CS"/>
</dbReference>
<feature type="domain" description="HTH araC/xylS-type" evidence="5">
    <location>
        <begin position="176"/>
        <end position="274"/>
    </location>
</feature>
<dbReference type="PRINTS" id="PR00032">
    <property type="entry name" value="HTHARAC"/>
</dbReference>
<dbReference type="Proteomes" id="UP001366085">
    <property type="component" value="Unassembled WGS sequence"/>
</dbReference>
<dbReference type="SMART" id="SM00342">
    <property type="entry name" value="HTH_ARAC"/>
    <property type="match status" value="1"/>
</dbReference>
<dbReference type="InterPro" id="IPR003313">
    <property type="entry name" value="AraC-bd"/>
</dbReference>